<evidence type="ECO:0000313" key="7">
    <source>
        <dbReference type="EMBL" id="KAH7305959.1"/>
    </source>
</evidence>
<keyword evidence="8" id="KW-1185">Reference proteome</keyword>
<evidence type="ECO:0000256" key="4">
    <source>
        <dbReference type="ARBA" id="ARBA00022801"/>
    </source>
</evidence>
<evidence type="ECO:0000256" key="1">
    <source>
        <dbReference type="ARBA" id="ARBA00011079"/>
    </source>
</evidence>
<keyword evidence="7" id="KW-0121">Carboxypeptidase</keyword>
<evidence type="ECO:0000256" key="3">
    <source>
        <dbReference type="ARBA" id="ARBA00022729"/>
    </source>
</evidence>
<keyword evidence="5" id="KW-0325">Glycoprotein</keyword>
<dbReference type="FunFam" id="3.40.50.1820:FF:000251">
    <property type="entry name" value="Extracelular serine carboxypeptidase, putative"/>
    <property type="match status" value="1"/>
</dbReference>
<feature type="chain" id="PRO_5035419610" evidence="6">
    <location>
        <begin position="20"/>
        <end position="538"/>
    </location>
</feature>
<dbReference type="AlphaFoldDB" id="A0A8K0WKT8"/>
<gene>
    <name evidence="7" type="ORF">B0I35DRAFT_110613</name>
</gene>
<dbReference type="InterPro" id="IPR029058">
    <property type="entry name" value="AB_hydrolase_fold"/>
</dbReference>
<keyword evidence="2" id="KW-0645">Protease</keyword>
<keyword evidence="4" id="KW-0378">Hydrolase</keyword>
<reference evidence="7" key="1">
    <citation type="journal article" date="2021" name="Nat. Commun.">
        <title>Genetic determinants of endophytism in the Arabidopsis root mycobiome.</title>
        <authorList>
            <person name="Mesny F."/>
            <person name="Miyauchi S."/>
            <person name="Thiergart T."/>
            <person name="Pickel B."/>
            <person name="Atanasova L."/>
            <person name="Karlsson M."/>
            <person name="Huettel B."/>
            <person name="Barry K.W."/>
            <person name="Haridas S."/>
            <person name="Chen C."/>
            <person name="Bauer D."/>
            <person name="Andreopoulos W."/>
            <person name="Pangilinan J."/>
            <person name="LaButti K."/>
            <person name="Riley R."/>
            <person name="Lipzen A."/>
            <person name="Clum A."/>
            <person name="Drula E."/>
            <person name="Henrissat B."/>
            <person name="Kohler A."/>
            <person name="Grigoriev I.V."/>
            <person name="Martin F.M."/>
            <person name="Hacquard S."/>
        </authorList>
    </citation>
    <scope>NUCLEOTIDE SEQUENCE</scope>
    <source>
        <strain evidence="7">MPI-CAGE-CH-0235</strain>
    </source>
</reference>
<dbReference type="PANTHER" id="PTHR11010">
    <property type="entry name" value="PROTEASE S28 PRO-X CARBOXYPEPTIDASE-RELATED"/>
    <property type="match status" value="1"/>
</dbReference>
<dbReference type="EMBL" id="JAGPNK010000017">
    <property type="protein sequence ID" value="KAH7305959.1"/>
    <property type="molecule type" value="Genomic_DNA"/>
</dbReference>
<evidence type="ECO:0000256" key="6">
    <source>
        <dbReference type="SAM" id="SignalP"/>
    </source>
</evidence>
<dbReference type="Proteomes" id="UP000813444">
    <property type="component" value="Unassembled WGS sequence"/>
</dbReference>
<keyword evidence="3 6" id="KW-0732">Signal</keyword>
<dbReference type="SUPFAM" id="SSF53474">
    <property type="entry name" value="alpha/beta-Hydrolases"/>
    <property type="match status" value="1"/>
</dbReference>
<dbReference type="GO" id="GO:0006508">
    <property type="term" value="P:proteolysis"/>
    <property type="evidence" value="ECO:0007669"/>
    <property type="project" value="UniProtKB-KW"/>
</dbReference>
<evidence type="ECO:0000256" key="2">
    <source>
        <dbReference type="ARBA" id="ARBA00022670"/>
    </source>
</evidence>
<comment type="similarity">
    <text evidence="1">Belongs to the peptidase S28 family.</text>
</comment>
<sequence length="538" mass="60248">MLFCKAAAGLLALATSASALQALPIPQAQLKRQTQLQRQSRLTAAATYQEYNLTVPIDHFHNDTKYEPHSNGTFNLRYWFDAQFYKPGGPVFVLSAGETNGENRFPFMEKGIIYEIAKATGGIGVILEHRYYGTSIPVPSFSTENLRFLTTEQALEDTAYFAKNVVFEGFEDVDWSPDVTPWIVYGGSYAGAFVAFLRVVYPDIFFAAISSSGVPQAIWDYWEYFDGARLFGPEVCSETTGKLTHIVDTILLNETLSEYVGPLKDVYGLGYVSSDTDFAAALRGGIYDLQSYNWDPEISGDSFFEYCDLVSNNTNQFPELEEKRSAVEELITVAGYGDEVDPLADRMLNYIGSLGYALRRCGGTADECFGFGDREFYAQDDTSETWRLWPYQVCTEWGYLQTGSGAPDDVLPMISRLVDLEYSSQICRETFGMTGVANVSNINKYGGFDIAYDRLMFLDGEWDPWRAAGVQAVTQEPRESTPRQPVVLIDDAVHHWDENGVFPNETRPGIPPQAVVDAKAAIEEFVLEMLKEWEPARK</sequence>
<evidence type="ECO:0000256" key="5">
    <source>
        <dbReference type="ARBA" id="ARBA00023180"/>
    </source>
</evidence>
<dbReference type="Pfam" id="PF05577">
    <property type="entry name" value="Peptidase_S28"/>
    <property type="match status" value="2"/>
</dbReference>
<dbReference type="GO" id="GO:0008239">
    <property type="term" value="F:dipeptidyl-peptidase activity"/>
    <property type="evidence" value="ECO:0007669"/>
    <property type="project" value="TreeGrafter"/>
</dbReference>
<feature type="signal peptide" evidence="6">
    <location>
        <begin position="1"/>
        <end position="19"/>
    </location>
</feature>
<dbReference type="GO" id="GO:0070008">
    <property type="term" value="F:serine-type exopeptidase activity"/>
    <property type="evidence" value="ECO:0007669"/>
    <property type="project" value="InterPro"/>
</dbReference>
<comment type="caution">
    <text evidence="7">The sequence shown here is derived from an EMBL/GenBank/DDBJ whole genome shotgun (WGS) entry which is preliminary data.</text>
</comment>
<dbReference type="Gene3D" id="3.40.50.1820">
    <property type="entry name" value="alpha/beta hydrolase"/>
    <property type="match status" value="2"/>
</dbReference>
<organism evidence="7 8">
    <name type="scientific">Stachybotrys elegans</name>
    <dbReference type="NCBI Taxonomy" id="80388"/>
    <lineage>
        <taxon>Eukaryota</taxon>
        <taxon>Fungi</taxon>
        <taxon>Dikarya</taxon>
        <taxon>Ascomycota</taxon>
        <taxon>Pezizomycotina</taxon>
        <taxon>Sordariomycetes</taxon>
        <taxon>Hypocreomycetidae</taxon>
        <taxon>Hypocreales</taxon>
        <taxon>Stachybotryaceae</taxon>
        <taxon>Stachybotrys</taxon>
    </lineage>
</organism>
<dbReference type="PANTHER" id="PTHR11010:SF117">
    <property type="entry name" value="SERINE PROTEASE 16"/>
    <property type="match status" value="1"/>
</dbReference>
<name>A0A8K0WKT8_9HYPO</name>
<protein>
    <submittedName>
        <fullName evidence="7">Serine carboxypeptidase S28-domain-containing protein</fullName>
    </submittedName>
</protein>
<proteinExistence type="inferred from homology"/>
<evidence type="ECO:0000313" key="8">
    <source>
        <dbReference type="Proteomes" id="UP000813444"/>
    </source>
</evidence>
<accession>A0A8K0WKT8</accession>
<dbReference type="GO" id="GO:0004180">
    <property type="term" value="F:carboxypeptidase activity"/>
    <property type="evidence" value="ECO:0007669"/>
    <property type="project" value="UniProtKB-KW"/>
</dbReference>
<dbReference type="InterPro" id="IPR008758">
    <property type="entry name" value="Peptidase_S28"/>
</dbReference>
<dbReference type="OrthoDB" id="1735038at2759"/>